<evidence type="ECO:0000256" key="1">
    <source>
        <dbReference type="ARBA" id="ARBA00004613"/>
    </source>
</evidence>
<organism evidence="6 7">
    <name type="scientific">Dipteronia dyeriana</name>
    <dbReference type="NCBI Taxonomy" id="168575"/>
    <lineage>
        <taxon>Eukaryota</taxon>
        <taxon>Viridiplantae</taxon>
        <taxon>Streptophyta</taxon>
        <taxon>Embryophyta</taxon>
        <taxon>Tracheophyta</taxon>
        <taxon>Spermatophyta</taxon>
        <taxon>Magnoliopsida</taxon>
        <taxon>eudicotyledons</taxon>
        <taxon>Gunneridae</taxon>
        <taxon>Pentapetalae</taxon>
        <taxon>rosids</taxon>
        <taxon>malvids</taxon>
        <taxon>Sapindales</taxon>
        <taxon>Sapindaceae</taxon>
        <taxon>Hippocastanoideae</taxon>
        <taxon>Acereae</taxon>
        <taxon>Dipteronia</taxon>
    </lineage>
</organism>
<name>A0AAD9XK08_9ROSI</name>
<gene>
    <name evidence="6" type="ORF">Ddye_007184</name>
</gene>
<sequence length="159" mass="18214">MLESCSPTKILSVTRLLNMPPPPSIKLDSAATSFNPAYTVKFKNRAYTVNFFMLHQIHSMVHFQGHSKALARLITGFFVENLYKLESLNNFTFSYNYFNGKDRAYESQNRKGIVLDDADNGFLDRPKQKSPKECHIVVSKPIEPCSVNSSDYHINWKCN</sequence>
<evidence type="ECO:0000256" key="3">
    <source>
        <dbReference type="ARBA" id="ARBA00022614"/>
    </source>
</evidence>
<evidence type="ECO:0000313" key="7">
    <source>
        <dbReference type="Proteomes" id="UP001280121"/>
    </source>
</evidence>
<accession>A0AAD9XK08</accession>
<keyword evidence="7" id="KW-1185">Reference proteome</keyword>
<proteinExistence type="predicted"/>
<dbReference type="EMBL" id="JANJYI010000002">
    <property type="protein sequence ID" value="KAK2660651.1"/>
    <property type="molecule type" value="Genomic_DNA"/>
</dbReference>
<protein>
    <submittedName>
        <fullName evidence="6">Uncharacterized protein</fullName>
    </submittedName>
</protein>
<dbReference type="PANTHER" id="PTHR32093">
    <property type="entry name" value="LEUCINE-RICH REPEAT EXTENSIN-LIKE PROTEIN 3-RELATED"/>
    <property type="match status" value="1"/>
</dbReference>
<evidence type="ECO:0000256" key="5">
    <source>
        <dbReference type="ARBA" id="ARBA00022737"/>
    </source>
</evidence>
<comment type="caution">
    <text evidence="6">The sequence shown here is derived from an EMBL/GenBank/DDBJ whole genome shotgun (WGS) entry which is preliminary data.</text>
</comment>
<dbReference type="InterPro" id="IPR051582">
    <property type="entry name" value="LRR_extensin-like_regulator"/>
</dbReference>
<keyword evidence="4" id="KW-0732">Signal</keyword>
<evidence type="ECO:0000256" key="4">
    <source>
        <dbReference type="ARBA" id="ARBA00022729"/>
    </source>
</evidence>
<evidence type="ECO:0000313" key="6">
    <source>
        <dbReference type="EMBL" id="KAK2660651.1"/>
    </source>
</evidence>
<dbReference type="Proteomes" id="UP001280121">
    <property type="component" value="Unassembled WGS sequence"/>
</dbReference>
<comment type="subcellular location">
    <subcellularLocation>
        <location evidence="1">Secreted</location>
    </subcellularLocation>
</comment>
<keyword evidence="3" id="KW-0433">Leucine-rich repeat</keyword>
<keyword evidence="5" id="KW-0677">Repeat</keyword>
<reference evidence="6" key="1">
    <citation type="journal article" date="2023" name="Plant J.">
        <title>Genome sequences and population genomics provide insights into the demographic history, inbreeding, and mutation load of two 'living fossil' tree species of Dipteronia.</title>
        <authorList>
            <person name="Feng Y."/>
            <person name="Comes H.P."/>
            <person name="Chen J."/>
            <person name="Zhu S."/>
            <person name="Lu R."/>
            <person name="Zhang X."/>
            <person name="Li P."/>
            <person name="Qiu J."/>
            <person name="Olsen K.M."/>
            <person name="Qiu Y."/>
        </authorList>
    </citation>
    <scope>NUCLEOTIDE SEQUENCE</scope>
    <source>
        <strain evidence="6">KIB01</strain>
    </source>
</reference>
<keyword evidence="2" id="KW-0964">Secreted</keyword>
<dbReference type="GO" id="GO:0005576">
    <property type="term" value="C:extracellular region"/>
    <property type="evidence" value="ECO:0007669"/>
    <property type="project" value="UniProtKB-SubCell"/>
</dbReference>
<dbReference type="AlphaFoldDB" id="A0AAD9XK08"/>
<evidence type="ECO:0000256" key="2">
    <source>
        <dbReference type="ARBA" id="ARBA00022525"/>
    </source>
</evidence>
<dbReference type="PANTHER" id="PTHR32093:SF120">
    <property type="entry name" value="LEUCINE-RICH REPEAT EXTENSIN-LIKE PROTEIN 3-RELATED"/>
    <property type="match status" value="1"/>
</dbReference>